<dbReference type="GO" id="GO:0008483">
    <property type="term" value="F:transaminase activity"/>
    <property type="evidence" value="ECO:0007669"/>
    <property type="project" value="TreeGrafter"/>
</dbReference>
<dbReference type="InterPro" id="IPR015422">
    <property type="entry name" value="PyrdxlP-dep_Trfase_small"/>
</dbReference>
<sequence>MIPFLDLKAINIQYRNELITACTRVIDSGWYIGGNELAQFERDFANYCGTSHAIGVANGLDALILVLRAWIELGRLRDGDEVIVPANTYIASILAISANGLTPVLVEPDRNSYNLCPDKLQQAITKKTRAILPVHLYGQIADMPAIMAIADAHNLLVLEDCAQAHGAIAKGKKAGNWGHAAGFSFYPGKNLGALGDAGAVTTSDDQLAETLRALRNYGSHEKYKNLFKGVNSRLDEIQAAMLSVKLKYLDQETDHRRQIARIYTDNITNPSIDLPVDQADLSSENCAGHVFHLYVIRTDSRQALQKHLALHGVQTLIHYPIPPHQQQAYAEWNDRNYPLTESLHREVLSLPMGPTVSLTQAQQVVQAVNSFQGQGE</sequence>
<evidence type="ECO:0000256" key="1">
    <source>
        <dbReference type="ARBA" id="ARBA00022898"/>
    </source>
</evidence>
<name>A0A1G7V2S2_9GAMM</name>
<organism evidence="6 7">
    <name type="scientific">Phytopseudomonas seleniipraecipitans</name>
    <dbReference type="NCBI Taxonomy" id="640205"/>
    <lineage>
        <taxon>Bacteria</taxon>
        <taxon>Pseudomonadati</taxon>
        <taxon>Pseudomonadota</taxon>
        <taxon>Gammaproteobacteria</taxon>
        <taxon>Pseudomonadales</taxon>
        <taxon>Pseudomonadaceae</taxon>
        <taxon>Phytopseudomonas</taxon>
    </lineage>
</organism>
<dbReference type="SUPFAM" id="SSF53383">
    <property type="entry name" value="PLP-dependent transferases"/>
    <property type="match status" value="1"/>
</dbReference>
<dbReference type="GO" id="GO:0030170">
    <property type="term" value="F:pyridoxal phosphate binding"/>
    <property type="evidence" value="ECO:0007669"/>
    <property type="project" value="TreeGrafter"/>
</dbReference>
<dbReference type="Gene3D" id="3.90.1150.10">
    <property type="entry name" value="Aspartate Aminotransferase, domain 1"/>
    <property type="match status" value="1"/>
</dbReference>
<dbReference type="EMBL" id="FNBM01000013">
    <property type="protein sequence ID" value="SDG53260.1"/>
    <property type="molecule type" value="Genomic_DNA"/>
</dbReference>
<dbReference type="AlphaFoldDB" id="A0A1G7V2S2"/>
<dbReference type="OrthoDB" id="9804264at2"/>
<feature type="modified residue" description="N6-(pyridoxal phosphate)lysine" evidence="4">
    <location>
        <position position="189"/>
    </location>
</feature>
<dbReference type="Pfam" id="PF01041">
    <property type="entry name" value="DegT_DnrJ_EryC1"/>
    <property type="match status" value="1"/>
</dbReference>
<evidence type="ECO:0000313" key="6">
    <source>
        <dbReference type="EMBL" id="SDG53260.1"/>
    </source>
</evidence>
<comment type="similarity">
    <text evidence="2 5">Belongs to the DegT/DnrJ/EryC1 family.</text>
</comment>
<dbReference type="Proteomes" id="UP000243378">
    <property type="component" value="Unassembled WGS sequence"/>
</dbReference>
<dbReference type="RefSeq" id="WP_092371951.1">
    <property type="nucleotide sequence ID" value="NZ_FNBM01000013.1"/>
</dbReference>
<dbReference type="PIRSF" id="PIRSF000390">
    <property type="entry name" value="PLP_StrS"/>
    <property type="match status" value="1"/>
</dbReference>
<reference evidence="6 7" key="1">
    <citation type="submission" date="2016-10" db="EMBL/GenBank/DDBJ databases">
        <authorList>
            <person name="de Groot N.N."/>
        </authorList>
    </citation>
    <scope>NUCLEOTIDE SEQUENCE [LARGE SCALE GENOMIC DNA]</scope>
    <source>
        <strain evidence="6 7">LMG 25475</strain>
    </source>
</reference>
<accession>A0A1G7V2S2</accession>
<dbReference type="InterPro" id="IPR015424">
    <property type="entry name" value="PyrdxlP-dep_Trfase"/>
</dbReference>
<gene>
    <name evidence="6" type="ORF">SAMN05216381_4230</name>
</gene>
<evidence type="ECO:0000256" key="2">
    <source>
        <dbReference type="ARBA" id="ARBA00037999"/>
    </source>
</evidence>
<dbReference type="PANTHER" id="PTHR30244">
    <property type="entry name" value="TRANSAMINASE"/>
    <property type="match status" value="1"/>
</dbReference>
<dbReference type="STRING" id="640205.SAMN05216381_4230"/>
<evidence type="ECO:0000256" key="4">
    <source>
        <dbReference type="PIRSR" id="PIRSR000390-2"/>
    </source>
</evidence>
<keyword evidence="1 4" id="KW-0663">Pyridoxal phosphate</keyword>
<dbReference type="GO" id="GO:0000271">
    <property type="term" value="P:polysaccharide biosynthetic process"/>
    <property type="evidence" value="ECO:0007669"/>
    <property type="project" value="TreeGrafter"/>
</dbReference>
<proteinExistence type="inferred from homology"/>
<protein>
    <submittedName>
        <fullName evidence="6">dTDP-4-amino-4,6-dideoxygalactose transaminase</fullName>
    </submittedName>
</protein>
<evidence type="ECO:0000256" key="5">
    <source>
        <dbReference type="RuleBase" id="RU004508"/>
    </source>
</evidence>
<dbReference type="CDD" id="cd00616">
    <property type="entry name" value="AHBA_syn"/>
    <property type="match status" value="1"/>
</dbReference>
<dbReference type="InterPro" id="IPR015421">
    <property type="entry name" value="PyrdxlP-dep_Trfase_major"/>
</dbReference>
<dbReference type="PANTHER" id="PTHR30244:SF36">
    <property type="entry name" value="3-OXO-GLUCOSE-6-PHOSPHATE:GLUTAMATE AMINOTRANSFERASE"/>
    <property type="match status" value="1"/>
</dbReference>
<evidence type="ECO:0000313" key="7">
    <source>
        <dbReference type="Proteomes" id="UP000243378"/>
    </source>
</evidence>
<evidence type="ECO:0000256" key="3">
    <source>
        <dbReference type="PIRSR" id="PIRSR000390-1"/>
    </source>
</evidence>
<dbReference type="Gene3D" id="3.40.640.10">
    <property type="entry name" value="Type I PLP-dependent aspartate aminotransferase-like (Major domain)"/>
    <property type="match status" value="1"/>
</dbReference>
<dbReference type="InterPro" id="IPR000653">
    <property type="entry name" value="DegT/StrS_aminotransferase"/>
</dbReference>
<feature type="active site" description="Proton acceptor" evidence="3">
    <location>
        <position position="189"/>
    </location>
</feature>